<dbReference type="InterPro" id="IPR001128">
    <property type="entry name" value="Cyt_P450"/>
</dbReference>
<evidence type="ECO:0000256" key="1">
    <source>
        <dbReference type="ARBA" id="ARBA00010617"/>
    </source>
</evidence>
<proteinExistence type="inferred from homology"/>
<dbReference type="PANTHER" id="PTHR47950:SF15">
    <property type="entry name" value="CYTOCHROME P450"/>
    <property type="match status" value="1"/>
</dbReference>
<dbReference type="AlphaFoldDB" id="B9SRN5"/>
<evidence type="ECO:0000313" key="9">
    <source>
        <dbReference type="Proteomes" id="UP000008311"/>
    </source>
</evidence>
<feature type="binding site" description="axial binding residue" evidence="5">
    <location>
        <position position="454"/>
    </location>
    <ligand>
        <name>heme</name>
        <dbReference type="ChEBI" id="CHEBI:30413"/>
    </ligand>
    <ligandPart>
        <name>Fe</name>
        <dbReference type="ChEBI" id="CHEBI:18248"/>
    </ligandPart>
</feature>
<keyword evidence="7" id="KW-1133">Transmembrane helix</keyword>
<feature type="transmembrane region" description="Helical" evidence="7">
    <location>
        <begin position="6"/>
        <end position="25"/>
    </location>
</feature>
<dbReference type="GO" id="GO:0016020">
    <property type="term" value="C:membrane"/>
    <property type="evidence" value="ECO:0000318"/>
    <property type="project" value="GO_Central"/>
</dbReference>
<dbReference type="EMBL" id="EQ974100">
    <property type="protein sequence ID" value="EEF33757.1"/>
    <property type="molecule type" value="Genomic_DNA"/>
</dbReference>
<dbReference type="PANTHER" id="PTHR47950">
    <property type="entry name" value="CYTOCHROME P450, FAMILY 76, SUBFAMILY C, POLYPEPTIDE 5-RELATED"/>
    <property type="match status" value="1"/>
</dbReference>
<dbReference type="GO" id="GO:0005506">
    <property type="term" value="F:iron ion binding"/>
    <property type="evidence" value="ECO:0007669"/>
    <property type="project" value="InterPro"/>
</dbReference>
<dbReference type="InterPro" id="IPR002401">
    <property type="entry name" value="Cyt_P450_E_grp-I"/>
</dbReference>
<dbReference type="SUPFAM" id="SSF48264">
    <property type="entry name" value="Cytochrome P450"/>
    <property type="match status" value="1"/>
</dbReference>
<dbReference type="OrthoDB" id="1055148at2759"/>
<dbReference type="PRINTS" id="PR00385">
    <property type="entry name" value="P450"/>
</dbReference>
<keyword evidence="3 6" id="KW-0560">Oxidoreductase</keyword>
<dbReference type="EC" id="1.14.13.88" evidence="8"/>
<evidence type="ECO:0000313" key="8">
    <source>
        <dbReference type="EMBL" id="EEF33757.1"/>
    </source>
</evidence>
<dbReference type="PRINTS" id="PR00463">
    <property type="entry name" value="EP450I"/>
</dbReference>
<evidence type="ECO:0000256" key="4">
    <source>
        <dbReference type="ARBA" id="ARBA00023004"/>
    </source>
</evidence>
<dbReference type="Proteomes" id="UP000008311">
    <property type="component" value="Unassembled WGS sequence"/>
</dbReference>
<comment type="similarity">
    <text evidence="1 6">Belongs to the cytochrome P450 family.</text>
</comment>
<dbReference type="InParanoid" id="B9SRN5"/>
<keyword evidence="7" id="KW-0812">Transmembrane</keyword>
<accession>B9SRN5</accession>
<dbReference type="CDD" id="cd11073">
    <property type="entry name" value="CYP76-like"/>
    <property type="match status" value="1"/>
</dbReference>
<dbReference type="FunFam" id="1.10.630.10:FF:000007">
    <property type="entry name" value="Cytochrome P450 76C4"/>
    <property type="match status" value="1"/>
</dbReference>
<dbReference type="InterPro" id="IPR017972">
    <property type="entry name" value="Cyt_P450_CS"/>
</dbReference>
<dbReference type="InterPro" id="IPR036396">
    <property type="entry name" value="Cyt_P450_sf"/>
</dbReference>
<dbReference type="KEGG" id="rcu:8274898"/>
<gene>
    <name evidence="8" type="ORF">RCOM_0841690</name>
</gene>
<keyword evidence="6" id="KW-0503">Monooxygenase</keyword>
<keyword evidence="5 6" id="KW-0349">Heme</keyword>
<evidence type="ECO:0000256" key="2">
    <source>
        <dbReference type="ARBA" id="ARBA00022723"/>
    </source>
</evidence>
<sequence>MEFRYSTYSLAWFTLLFSVTIAVLLTKRRPIHDAKQTPPAPPGWPIIGNIFDLGANPHQNLYKLGIKYGPVLWLRLGYINTMVIQSAKAAEELFRHHDISFCDRKVPQSFTACNYSKAALALGRYDSHWRFHRRFVTLELMTNKRINETAVLRQKCIDKMIQYIEEDASAARARGESGELVISHYVFVMSFNLIGNLAFSRDLLNSHSEEGTEFFDAMDKVMEWGGKPNLADFLPFLQELDPQRVKKNMEQYLGRTVDVVERFVKERIEEKKLMKERETRDFLDALLEFKGDAKEEPDSISIHSMLIIILEIFFGGTETTSGTLEWAMAELFRSPETMRRVKEELNKVIGPNRTVMESDIDRLPYLQAVIKEAMRLHPVLPLLIPRNTTEDTTFMGYFIPKDTQVFVNAWAIGRDPDAWEDPLSFKPERFLGSNIDYKGQNFQLLPFGSGRRICVGIPLAHRVLHLALASLLHCFDWELGSNSTPETIDMNERLGISVRKLVPMKAIPKKKILQ</sequence>
<keyword evidence="9" id="KW-1185">Reference proteome</keyword>
<dbReference type="GO" id="GO:0016709">
    <property type="term" value="F:oxidoreductase activity, acting on paired donors, with incorporation or reduction of molecular oxygen, NAD(P)H as one donor, and incorporation of one atom of oxygen"/>
    <property type="evidence" value="ECO:0000318"/>
    <property type="project" value="GO_Central"/>
</dbReference>
<name>B9SRN5_RICCO</name>
<evidence type="ECO:0000256" key="5">
    <source>
        <dbReference type="PIRSR" id="PIRSR602401-1"/>
    </source>
</evidence>
<dbReference type="PROSITE" id="PS00086">
    <property type="entry name" value="CYTOCHROME_P450"/>
    <property type="match status" value="1"/>
</dbReference>
<dbReference type="STRING" id="3988.B9SRN5"/>
<comment type="cofactor">
    <cofactor evidence="5">
        <name>heme</name>
        <dbReference type="ChEBI" id="CHEBI:30413"/>
    </cofactor>
</comment>
<protein>
    <submittedName>
        <fullName evidence="8">Cytochrome P450, putative</fullName>
        <ecNumber evidence="8">1.14.13.88</ecNumber>
    </submittedName>
</protein>
<keyword evidence="4 5" id="KW-0408">Iron</keyword>
<dbReference type="Pfam" id="PF00067">
    <property type="entry name" value="p450"/>
    <property type="match status" value="1"/>
</dbReference>
<reference evidence="9" key="1">
    <citation type="journal article" date="2010" name="Nat. Biotechnol.">
        <title>Draft genome sequence of the oilseed species Ricinus communis.</title>
        <authorList>
            <person name="Chan A.P."/>
            <person name="Crabtree J."/>
            <person name="Zhao Q."/>
            <person name="Lorenzi H."/>
            <person name="Orvis J."/>
            <person name="Puiu D."/>
            <person name="Melake-Berhan A."/>
            <person name="Jones K.M."/>
            <person name="Redman J."/>
            <person name="Chen G."/>
            <person name="Cahoon E.B."/>
            <person name="Gedil M."/>
            <person name="Stanke M."/>
            <person name="Haas B.J."/>
            <person name="Wortman J.R."/>
            <person name="Fraser-Liggett C.M."/>
            <person name="Ravel J."/>
            <person name="Rabinowicz P.D."/>
        </authorList>
    </citation>
    <scope>NUCLEOTIDE SEQUENCE [LARGE SCALE GENOMIC DNA]</scope>
    <source>
        <strain evidence="9">cv. Hale</strain>
    </source>
</reference>
<evidence type="ECO:0000256" key="7">
    <source>
        <dbReference type="SAM" id="Phobius"/>
    </source>
</evidence>
<organism evidence="8 9">
    <name type="scientific">Ricinus communis</name>
    <name type="common">Castor bean</name>
    <dbReference type="NCBI Taxonomy" id="3988"/>
    <lineage>
        <taxon>Eukaryota</taxon>
        <taxon>Viridiplantae</taxon>
        <taxon>Streptophyta</taxon>
        <taxon>Embryophyta</taxon>
        <taxon>Tracheophyta</taxon>
        <taxon>Spermatophyta</taxon>
        <taxon>Magnoliopsida</taxon>
        <taxon>eudicotyledons</taxon>
        <taxon>Gunneridae</taxon>
        <taxon>Pentapetalae</taxon>
        <taxon>rosids</taxon>
        <taxon>fabids</taxon>
        <taxon>Malpighiales</taxon>
        <taxon>Euphorbiaceae</taxon>
        <taxon>Acalyphoideae</taxon>
        <taxon>Acalypheae</taxon>
        <taxon>Ricinus</taxon>
    </lineage>
</organism>
<keyword evidence="7" id="KW-0472">Membrane</keyword>
<dbReference type="eggNOG" id="KOG0156">
    <property type="taxonomic scope" value="Eukaryota"/>
</dbReference>
<evidence type="ECO:0000256" key="3">
    <source>
        <dbReference type="ARBA" id="ARBA00023002"/>
    </source>
</evidence>
<keyword evidence="2 5" id="KW-0479">Metal-binding</keyword>
<dbReference type="GO" id="GO:0020037">
    <property type="term" value="F:heme binding"/>
    <property type="evidence" value="ECO:0007669"/>
    <property type="project" value="InterPro"/>
</dbReference>
<evidence type="ECO:0000256" key="6">
    <source>
        <dbReference type="RuleBase" id="RU000461"/>
    </source>
</evidence>
<dbReference type="Gene3D" id="1.10.630.10">
    <property type="entry name" value="Cytochrome P450"/>
    <property type="match status" value="1"/>
</dbReference>